<evidence type="ECO:0000313" key="5">
    <source>
        <dbReference type="Proteomes" id="UP000185612"/>
    </source>
</evidence>
<evidence type="ECO:0000256" key="2">
    <source>
        <dbReference type="ARBA" id="ARBA00023315"/>
    </source>
</evidence>
<dbReference type="InterPro" id="IPR016181">
    <property type="entry name" value="Acyl_CoA_acyltransferase"/>
</dbReference>
<dbReference type="NCBIfam" id="NF005921">
    <property type="entry name" value="PRK07922.1"/>
    <property type="match status" value="1"/>
</dbReference>
<dbReference type="AlphaFoldDB" id="A0A1Q5PV16"/>
<dbReference type="EMBL" id="MQVS01000007">
    <property type="protein sequence ID" value="OKL51443.1"/>
    <property type="molecule type" value="Genomic_DNA"/>
</dbReference>
<sequence>MAYYRLRQARVSDVPDILALTTPYVEQGVLVRKPAVAYYESIQEFLVALHAEQLVGCGALHVMWQGLAEIRTLAVDPAWRGRGVGDALVAALLARARGLEVDKVFCLTFETAFFARHGFVEISAPPVDADTFAQLTRSPDLGVGQFLDLEQLRPNTLGNTRMLAHLRPTPRAPQPAQ</sequence>
<keyword evidence="1" id="KW-0808">Transferase</keyword>
<dbReference type="InterPro" id="IPR010167">
    <property type="entry name" value="NH2A_AcTrfase"/>
</dbReference>
<dbReference type="Gene3D" id="3.40.630.30">
    <property type="match status" value="1"/>
</dbReference>
<dbReference type="PROSITE" id="PS51186">
    <property type="entry name" value="GNAT"/>
    <property type="match status" value="1"/>
</dbReference>
<dbReference type="CDD" id="cd04301">
    <property type="entry name" value="NAT_SF"/>
    <property type="match status" value="1"/>
</dbReference>
<reference evidence="5" key="1">
    <citation type="submission" date="2016-12" db="EMBL/GenBank/DDBJ databases">
        <authorList>
            <person name="Meng X."/>
        </authorList>
    </citation>
    <scope>NUCLEOTIDE SEQUENCE [LARGE SCALE GENOMIC DNA]</scope>
    <source>
        <strain evidence="5">DSM 20732</strain>
    </source>
</reference>
<evidence type="ECO:0000313" key="4">
    <source>
        <dbReference type="EMBL" id="OKL51443.1"/>
    </source>
</evidence>
<dbReference type="GO" id="GO:0004042">
    <property type="term" value="F:L-glutamate N-acetyltransferase activity"/>
    <property type="evidence" value="ECO:0007669"/>
    <property type="project" value="InterPro"/>
</dbReference>
<proteinExistence type="predicted"/>
<keyword evidence="2" id="KW-0012">Acyltransferase</keyword>
<dbReference type="FunCoup" id="A0A1Q5PV16">
    <property type="interactions" value="86"/>
</dbReference>
<name>A0A1Q5PV16_9ACTO</name>
<dbReference type="GO" id="GO:0006526">
    <property type="term" value="P:L-arginine biosynthetic process"/>
    <property type="evidence" value="ECO:0007669"/>
    <property type="project" value="InterPro"/>
</dbReference>
<dbReference type="InterPro" id="IPR000182">
    <property type="entry name" value="GNAT_dom"/>
</dbReference>
<dbReference type="PANTHER" id="PTHR30602:SF12">
    <property type="entry name" value="AMINO-ACID ACETYLTRANSFERASE NAGS1, CHLOROPLASTIC-RELATED"/>
    <property type="match status" value="1"/>
</dbReference>
<dbReference type="RefSeq" id="WP_073824902.1">
    <property type="nucleotide sequence ID" value="NZ_MQVS01000007.1"/>
</dbReference>
<keyword evidence="5" id="KW-1185">Reference proteome</keyword>
<comment type="caution">
    <text evidence="4">The sequence shown here is derived from an EMBL/GenBank/DDBJ whole genome shotgun (WGS) entry which is preliminary data.</text>
</comment>
<dbReference type="InParanoid" id="A0A1Q5PV16"/>
<gene>
    <name evidence="4" type="ORF">BSZ40_07725</name>
</gene>
<dbReference type="PANTHER" id="PTHR30602">
    <property type="entry name" value="AMINO-ACID ACETYLTRANSFERASE"/>
    <property type="match status" value="1"/>
</dbReference>
<organism evidence="4 5">
    <name type="scientific">Buchananella hordeovulneris</name>
    <dbReference type="NCBI Taxonomy" id="52770"/>
    <lineage>
        <taxon>Bacteria</taxon>
        <taxon>Bacillati</taxon>
        <taxon>Actinomycetota</taxon>
        <taxon>Actinomycetes</taxon>
        <taxon>Actinomycetales</taxon>
        <taxon>Actinomycetaceae</taxon>
        <taxon>Buchananella</taxon>
    </lineage>
</organism>
<evidence type="ECO:0000259" key="3">
    <source>
        <dbReference type="PROSITE" id="PS51186"/>
    </source>
</evidence>
<dbReference type="GO" id="GO:0005737">
    <property type="term" value="C:cytoplasm"/>
    <property type="evidence" value="ECO:0007669"/>
    <property type="project" value="InterPro"/>
</dbReference>
<dbReference type="STRING" id="52770.BSZ40_07725"/>
<dbReference type="Proteomes" id="UP000185612">
    <property type="component" value="Unassembled WGS sequence"/>
</dbReference>
<accession>A0A1Q5PV16</accession>
<dbReference type="SUPFAM" id="SSF55729">
    <property type="entry name" value="Acyl-CoA N-acyltransferases (Nat)"/>
    <property type="match status" value="1"/>
</dbReference>
<dbReference type="OrthoDB" id="9793138at2"/>
<evidence type="ECO:0000256" key="1">
    <source>
        <dbReference type="ARBA" id="ARBA00022679"/>
    </source>
</evidence>
<protein>
    <submittedName>
        <fullName evidence="4">N-acetylglutamate synthase</fullName>
    </submittedName>
</protein>
<dbReference type="Pfam" id="PF13508">
    <property type="entry name" value="Acetyltransf_7"/>
    <property type="match status" value="1"/>
</dbReference>
<feature type="domain" description="N-acetyltransferase" evidence="3">
    <location>
        <begin position="4"/>
        <end position="138"/>
    </location>
</feature>